<accession>A0ACC0CL57</accession>
<protein>
    <submittedName>
        <fullName evidence="1">Uncharacterized protein</fullName>
    </submittedName>
</protein>
<proteinExistence type="predicted"/>
<organism evidence="1 2">
    <name type="scientific">Hypoxylon rubiginosum</name>
    <dbReference type="NCBI Taxonomy" id="110542"/>
    <lineage>
        <taxon>Eukaryota</taxon>
        <taxon>Fungi</taxon>
        <taxon>Dikarya</taxon>
        <taxon>Ascomycota</taxon>
        <taxon>Pezizomycotina</taxon>
        <taxon>Sordariomycetes</taxon>
        <taxon>Xylariomycetidae</taxon>
        <taxon>Xylariales</taxon>
        <taxon>Hypoxylaceae</taxon>
        <taxon>Hypoxylon</taxon>
    </lineage>
</organism>
<comment type="caution">
    <text evidence="1">The sequence shown here is derived from an EMBL/GenBank/DDBJ whole genome shotgun (WGS) entry which is preliminary data.</text>
</comment>
<sequence>MAGIDDIELEGVGGAGNISVRSDRCFRDYSPSDTIVSLSSSDDGQAFFSRPVPAFIHRSQSPSTPSLPVKNDDGASNGRPSTIPYHNVLKTEQAAPPCLADLSHPLAKFRYETQSHEQLALGISPAEFGDLAVLVNSPLLPTNHTWQSSGASSSQLLSSDHPPAVQLTSMNDISPATELRDLLHVIEAPGWKDDVPLEEQVQFLLRATKLKRRVRSETYPRESRMPKVRRRNCSRKYGGGP</sequence>
<gene>
    <name evidence="1" type="ORF">F4821DRAFT_250064</name>
</gene>
<evidence type="ECO:0000313" key="1">
    <source>
        <dbReference type="EMBL" id="KAI6081086.1"/>
    </source>
</evidence>
<name>A0ACC0CL57_9PEZI</name>
<evidence type="ECO:0000313" key="2">
    <source>
        <dbReference type="Proteomes" id="UP001497680"/>
    </source>
</evidence>
<reference evidence="1 2" key="1">
    <citation type="journal article" date="2022" name="New Phytol.">
        <title>Ecological generalism drives hyperdiversity of secondary metabolite gene clusters in xylarialean endophytes.</title>
        <authorList>
            <person name="Franco M.E.E."/>
            <person name="Wisecaver J.H."/>
            <person name="Arnold A.E."/>
            <person name="Ju Y.M."/>
            <person name="Slot J.C."/>
            <person name="Ahrendt S."/>
            <person name="Moore L.P."/>
            <person name="Eastman K.E."/>
            <person name="Scott K."/>
            <person name="Konkel Z."/>
            <person name="Mondo S.J."/>
            <person name="Kuo A."/>
            <person name="Hayes R.D."/>
            <person name="Haridas S."/>
            <person name="Andreopoulos B."/>
            <person name="Riley R."/>
            <person name="LaButti K."/>
            <person name="Pangilinan J."/>
            <person name="Lipzen A."/>
            <person name="Amirebrahimi M."/>
            <person name="Yan J."/>
            <person name="Adam C."/>
            <person name="Keymanesh K."/>
            <person name="Ng V."/>
            <person name="Louie K."/>
            <person name="Northen T."/>
            <person name="Drula E."/>
            <person name="Henrissat B."/>
            <person name="Hsieh H.M."/>
            <person name="Youens-Clark K."/>
            <person name="Lutzoni F."/>
            <person name="Miadlikowska J."/>
            <person name="Eastwood D.C."/>
            <person name="Hamelin R.C."/>
            <person name="Grigoriev I.V."/>
            <person name="U'Ren J.M."/>
        </authorList>
    </citation>
    <scope>NUCLEOTIDE SEQUENCE [LARGE SCALE GENOMIC DNA]</scope>
    <source>
        <strain evidence="1 2">ER1909</strain>
    </source>
</reference>
<dbReference type="Proteomes" id="UP001497680">
    <property type="component" value="Unassembled WGS sequence"/>
</dbReference>
<keyword evidence="2" id="KW-1185">Reference proteome</keyword>
<dbReference type="EMBL" id="MU394408">
    <property type="protein sequence ID" value="KAI6081086.1"/>
    <property type="molecule type" value="Genomic_DNA"/>
</dbReference>